<keyword evidence="7 16" id="KW-0548">Nucleotidyltransferase</keyword>
<keyword evidence="4 16" id="KW-0515">Mutator protein</keyword>
<comment type="subunit">
    <text evidence="3 16">Monomer.</text>
</comment>
<evidence type="ECO:0000313" key="18">
    <source>
        <dbReference type="EMBL" id="HDY57979.1"/>
    </source>
</evidence>
<feature type="active site" evidence="16">
    <location>
        <position position="102"/>
    </location>
</feature>
<evidence type="ECO:0000256" key="11">
    <source>
        <dbReference type="ARBA" id="ARBA00022842"/>
    </source>
</evidence>
<comment type="cofactor">
    <cofactor evidence="16">
        <name>Mg(2+)</name>
        <dbReference type="ChEBI" id="CHEBI:18420"/>
    </cofactor>
    <text evidence="16">Binds 2 magnesium ions per subunit.</text>
</comment>
<dbReference type="Pfam" id="PF11799">
    <property type="entry name" value="IMS_C"/>
    <property type="match status" value="1"/>
</dbReference>
<evidence type="ECO:0000256" key="8">
    <source>
        <dbReference type="ARBA" id="ARBA00022705"/>
    </source>
</evidence>
<keyword evidence="14 16" id="KW-0234">DNA repair</keyword>
<dbReference type="InterPro" id="IPR001126">
    <property type="entry name" value="UmuC"/>
</dbReference>
<keyword evidence="5 16" id="KW-0963">Cytoplasm</keyword>
<dbReference type="InterPro" id="IPR017961">
    <property type="entry name" value="DNA_pol_Y-fam_little_finger"/>
</dbReference>
<keyword evidence="12 16" id="KW-0239">DNA-directed DNA polymerase</keyword>
<feature type="domain" description="UmuC" evidence="17">
    <location>
        <begin position="2"/>
        <end position="183"/>
    </location>
</feature>
<dbReference type="SUPFAM" id="SSF100879">
    <property type="entry name" value="Lesion bypass DNA polymerase (Y-family), little finger domain"/>
    <property type="match status" value="1"/>
</dbReference>
<keyword evidence="11 16" id="KW-0460">Magnesium</keyword>
<dbReference type="GO" id="GO:0003887">
    <property type="term" value="F:DNA-directed DNA polymerase activity"/>
    <property type="evidence" value="ECO:0007669"/>
    <property type="project" value="UniProtKB-UniRule"/>
</dbReference>
<dbReference type="GO" id="GO:0005829">
    <property type="term" value="C:cytosol"/>
    <property type="evidence" value="ECO:0007669"/>
    <property type="project" value="TreeGrafter"/>
</dbReference>
<evidence type="ECO:0000259" key="17">
    <source>
        <dbReference type="PROSITE" id="PS50173"/>
    </source>
</evidence>
<keyword evidence="9 16" id="KW-0479">Metal-binding</keyword>
<comment type="subcellular location">
    <subcellularLocation>
        <location evidence="1 16">Cytoplasm</location>
    </subcellularLocation>
</comment>
<dbReference type="GO" id="GO:0042276">
    <property type="term" value="P:error-prone translesion synthesis"/>
    <property type="evidence" value="ECO:0007669"/>
    <property type="project" value="TreeGrafter"/>
</dbReference>
<feature type="binding site" evidence="16">
    <location>
        <position position="101"/>
    </location>
    <ligand>
        <name>Mg(2+)</name>
        <dbReference type="ChEBI" id="CHEBI:18420"/>
    </ligand>
</feature>
<dbReference type="Gene3D" id="3.30.1490.100">
    <property type="entry name" value="DNA polymerase, Y-family, little finger domain"/>
    <property type="match status" value="1"/>
</dbReference>
<feature type="binding site" evidence="16">
    <location>
        <position position="6"/>
    </location>
    <ligand>
        <name>Mg(2+)</name>
        <dbReference type="ChEBI" id="CHEBI:18420"/>
    </ligand>
</feature>
<evidence type="ECO:0000256" key="6">
    <source>
        <dbReference type="ARBA" id="ARBA00022679"/>
    </source>
</evidence>
<dbReference type="EMBL" id="DSKY01000002">
    <property type="protein sequence ID" value="HDY57979.1"/>
    <property type="molecule type" value="Genomic_DNA"/>
</dbReference>
<proteinExistence type="inferred from homology"/>
<dbReference type="NCBIfam" id="NF002677">
    <property type="entry name" value="PRK02406.1"/>
    <property type="match status" value="1"/>
</dbReference>
<dbReference type="PANTHER" id="PTHR11076:SF33">
    <property type="entry name" value="DNA POLYMERASE KAPPA"/>
    <property type="match status" value="1"/>
</dbReference>
<dbReference type="Pfam" id="PF00817">
    <property type="entry name" value="IMS"/>
    <property type="match status" value="1"/>
</dbReference>
<evidence type="ECO:0000256" key="7">
    <source>
        <dbReference type="ARBA" id="ARBA00022695"/>
    </source>
</evidence>
<dbReference type="GO" id="GO:0003684">
    <property type="term" value="F:damaged DNA binding"/>
    <property type="evidence" value="ECO:0007669"/>
    <property type="project" value="InterPro"/>
</dbReference>
<dbReference type="Gene3D" id="3.40.1170.60">
    <property type="match status" value="1"/>
</dbReference>
<reference evidence="18" key="1">
    <citation type="journal article" date="2020" name="mSystems">
        <title>Genome- and Community-Level Interaction Insights into Carbon Utilization and Element Cycling Functions of Hydrothermarchaeota in Hydrothermal Sediment.</title>
        <authorList>
            <person name="Zhou Z."/>
            <person name="Liu Y."/>
            <person name="Xu W."/>
            <person name="Pan J."/>
            <person name="Luo Z.H."/>
            <person name="Li M."/>
        </authorList>
    </citation>
    <scope>NUCLEOTIDE SEQUENCE [LARGE SCALE GENOMIC DNA]</scope>
    <source>
        <strain evidence="18">SpSt-258</strain>
    </source>
</reference>
<dbReference type="Gene3D" id="3.30.70.270">
    <property type="match status" value="1"/>
</dbReference>
<organism evidence="18">
    <name type="scientific">candidate division WOR-3 bacterium</name>
    <dbReference type="NCBI Taxonomy" id="2052148"/>
    <lineage>
        <taxon>Bacteria</taxon>
        <taxon>Bacteria division WOR-3</taxon>
    </lineage>
</organism>
<feature type="site" description="Substrate discrimination" evidence="16">
    <location>
        <position position="11"/>
    </location>
</feature>
<evidence type="ECO:0000256" key="1">
    <source>
        <dbReference type="ARBA" id="ARBA00004496"/>
    </source>
</evidence>
<evidence type="ECO:0000256" key="14">
    <source>
        <dbReference type="ARBA" id="ARBA00023204"/>
    </source>
</evidence>
<dbReference type="InterPro" id="IPR024728">
    <property type="entry name" value="PolY_HhH_motif"/>
</dbReference>
<evidence type="ECO:0000256" key="4">
    <source>
        <dbReference type="ARBA" id="ARBA00022457"/>
    </source>
</evidence>
<name>A0A7V0Z3P1_UNCW3</name>
<dbReference type="EC" id="2.7.7.7" evidence="16"/>
<keyword evidence="8 16" id="KW-0235">DNA replication</keyword>
<evidence type="ECO:0000256" key="9">
    <source>
        <dbReference type="ARBA" id="ARBA00022723"/>
    </source>
</evidence>
<keyword evidence="10 16" id="KW-0227">DNA damage</keyword>
<dbReference type="GO" id="GO:0006281">
    <property type="term" value="P:DNA repair"/>
    <property type="evidence" value="ECO:0007669"/>
    <property type="project" value="UniProtKB-UniRule"/>
</dbReference>
<dbReference type="InterPro" id="IPR043128">
    <property type="entry name" value="Rev_trsase/Diguanyl_cyclase"/>
</dbReference>
<dbReference type="PANTHER" id="PTHR11076">
    <property type="entry name" value="DNA REPAIR POLYMERASE UMUC / TRANSFERASE FAMILY MEMBER"/>
    <property type="match status" value="1"/>
</dbReference>
<dbReference type="FunFam" id="3.40.1170.60:FF:000001">
    <property type="entry name" value="DNA polymerase IV"/>
    <property type="match status" value="1"/>
</dbReference>
<dbReference type="GO" id="GO:0000287">
    <property type="term" value="F:magnesium ion binding"/>
    <property type="evidence" value="ECO:0007669"/>
    <property type="project" value="UniProtKB-UniRule"/>
</dbReference>
<dbReference type="Gene3D" id="1.10.150.20">
    <property type="entry name" value="5' to 3' exonuclease, C-terminal subdomain"/>
    <property type="match status" value="1"/>
</dbReference>
<dbReference type="HAMAP" id="MF_01113">
    <property type="entry name" value="DNApol_IV"/>
    <property type="match status" value="1"/>
</dbReference>
<comment type="function">
    <text evidence="16">Poorly processive, error-prone DNA polymerase involved in untargeted mutagenesis. Copies undamaged DNA at stalled replication forks, which arise in vivo from mismatched or misaligned primer ends. These misaligned primers can be extended by PolIV. Exhibits no 3'-5' exonuclease (proofreading) activity. May be involved in translesional synthesis, in conjunction with the beta clamp from PolIII.</text>
</comment>
<dbReference type="GO" id="GO:0006261">
    <property type="term" value="P:DNA-templated DNA replication"/>
    <property type="evidence" value="ECO:0007669"/>
    <property type="project" value="UniProtKB-UniRule"/>
</dbReference>
<evidence type="ECO:0000256" key="2">
    <source>
        <dbReference type="ARBA" id="ARBA00010945"/>
    </source>
</evidence>
<dbReference type="InterPro" id="IPR036775">
    <property type="entry name" value="DNA_pol_Y-fam_lit_finger_sf"/>
</dbReference>
<gene>
    <name evidence="16" type="primary">dinB</name>
    <name evidence="18" type="ORF">ENP86_00250</name>
</gene>
<dbReference type="InterPro" id="IPR050116">
    <property type="entry name" value="DNA_polymerase-Y"/>
</dbReference>
<dbReference type="CDD" id="cd03586">
    <property type="entry name" value="PolY_Pol_IV_kappa"/>
    <property type="match status" value="1"/>
</dbReference>
<evidence type="ECO:0000256" key="16">
    <source>
        <dbReference type="HAMAP-Rule" id="MF_01113"/>
    </source>
</evidence>
<protein>
    <recommendedName>
        <fullName evidence="16">DNA polymerase IV</fullName>
        <shortName evidence="16">Pol IV</shortName>
        <ecNumber evidence="16">2.7.7.7</ecNumber>
    </recommendedName>
</protein>
<dbReference type="InterPro" id="IPR043502">
    <property type="entry name" value="DNA/RNA_pol_sf"/>
</dbReference>
<accession>A0A7V0Z3P1</accession>
<dbReference type="PROSITE" id="PS50173">
    <property type="entry name" value="UMUC"/>
    <property type="match status" value="1"/>
</dbReference>
<keyword evidence="6 16" id="KW-0808">Transferase</keyword>
<dbReference type="FunFam" id="3.30.1490.100:FF:000004">
    <property type="entry name" value="DNA polymerase IV"/>
    <property type="match status" value="1"/>
</dbReference>
<dbReference type="SUPFAM" id="SSF56672">
    <property type="entry name" value="DNA/RNA polymerases"/>
    <property type="match status" value="1"/>
</dbReference>
<evidence type="ECO:0000256" key="10">
    <source>
        <dbReference type="ARBA" id="ARBA00022763"/>
    </source>
</evidence>
<dbReference type="AlphaFoldDB" id="A0A7V0Z3P1"/>
<evidence type="ECO:0000256" key="15">
    <source>
        <dbReference type="ARBA" id="ARBA00049244"/>
    </source>
</evidence>
<sequence length="386" mass="43763">MFLCIDLDAFFVSVEQELNPKLKGKPVVVGALPGERGVVASASYEARKYGIKSGMPISKAYKLCPCAIFIKPKFSIYEEISQRFKQILYHYSPIVEMGSIDEAFVDIKGTERLFGSPVRLAERLKKEVRDTLKLPCSIGIARKKVIAKIACDRSKPDGLVLVNPWQEKEFLFPLPVDVLPGIGPKTLEILKNLKINTVGEFFNTPDWILMIALGKNYKVIKSLINGGDYNIIQTMKSVSQETTLVEDTNDKGLITSIFYQLIESLCQRLRESGLDSEVCTIKLRFSDFKTITRRVRLNPGTNSQQIIYELSLPALYDMLKENKRIRLIGVALSKLGYNGFQNSIFFKEYDRLNRFNYGIDRIRLKFGFNAVLPANILRYKCLDIGA</sequence>
<evidence type="ECO:0000256" key="12">
    <source>
        <dbReference type="ARBA" id="ARBA00022932"/>
    </source>
</evidence>
<evidence type="ECO:0000256" key="13">
    <source>
        <dbReference type="ARBA" id="ARBA00023125"/>
    </source>
</evidence>
<evidence type="ECO:0000256" key="5">
    <source>
        <dbReference type="ARBA" id="ARBA00022490"/>
    </source>
</evidence>
<comment type="caution">
    <text evidence="18">The sequence shown here is derived from an EMBL/GenBank/DDBJ whole genome shotgun (WGS) entry which is preliminary data.</text>
</comment>
<keyword evidence="13 16" id="KW-0238">DNA-binding</keyword>
<evidence type="ECO:0000256" key="3">
    <source>
        <dbReference type="ARBA" id="ARBA00011245"/>
    </source>
</evidence>
<dbReference type="GO" id="GO:0009432">
    <property type="term" value="P:SOS response"/>
    <property type="evidence" value="ECO:0007669"/>
    <property type="project" value="TreeGrafter"/>
</dbReference>
<dbReference type="Pfam" id="PF11798">
    <property type="entry name" value="IMS_HHH"/>
    <property type="match status" value="1"/>
</dbReference>
<comment type="catalytic activity">
    <reaction evidence="15 16">
        <text>DNA(n) + a 2'-deoxyribonucleoside 5'-triphosphate = DNA(n+1) + diphosphate</text>
        <dbReference type="Rhea" id="RHEA:22508"/>
        <dbReference type="Rhea" id="RHEA-COMP:17339"/>
        <dbReference type="Rhea" id="RHEA-COMP:17340"/>
        <dbReference type="ChEBI" id="CHEBI:33019"/>
        <dbReference type="ChEBI" id="CHEBI:61560"/>
        <dbReference type="ChEBI" id="CHEBI:173112"/>
        <dbReference type="EC" id="2.7.7.7"/>
    </reaction>
</comment>
<comment type="similarity">
    <text evidence="2 16">Belongs to the DNA polymerase type-Y family.</text>
</comment>
<dbReference type="InterPro" id="IPR022880">
    <property type="entry name" value="DNApol_IV"/>
</dbReference>